<accession>A0AAE7E3P6</accession>
<dbReference type="InterPro" id="IPR014710">
    <property type="entry name" value="RmlC-like_jellyroll"/>
</dbReference>
<dbReference type="AlphaFoldDB" id="A0AAE7E3P6"/>
<dbReference type="InterPro" id="IPR051610">
    <property type="entry name" value="GPI/OXD"/>
</dbReference>
<dbReference type="InterPro" id="IPR011051">
    <property type="entry name" value="RmlC_Cupin_sf"/>
</dbReference>
<evidence type="ECO:0000256" key="1">
    <source>
        <dbReference type="ARBA" id="ARBA00022723"/>
    </source>
</evidence>
<keyword evidence="1" id="KW-0479">Metal-binding</keyword>
<evidence type="ECO:0000313" key="3">
    <source>
        <dbReference type="EMBL" id="QKF66202.1"/>
    </source>
</evidence>
<proteinExistence type="predicted"/>
<dbReference type="RefSeq" id="WP_128357647.1">
    <property type="nucleotide sequence ID" value="NZ_CP053840.1"/>
</dbReference>
<dbReference type="InterPro" id="IPR013096">
    <property type="entry name" value="Cupin_2"/>
</dbReference>
<evidence type="ECO:0000259" key="2">
    <source>
        <dbReference type="Pfam" id="PF07883"/>
    </source>
</evidence>
<evidence type="ECO:0000313" key="4">
    <source>
        <dbReference type="Proteomes" id="UP000503482"/>
    </source>
</evidence>
<organism evidence="3 4">
    <name type="scientific">Arcobacter venerupis</name>
    <dbReference type="NCBI Taxonomy" id="1054033"/>
    <lineage>
        <taxon>Bacteria</taxon>
        <taxon>Pseudomonadati</taxon>
        <taxon>Campylobacterota</taxon>
        <taxon>Epsilonproteobacteria</taxon>
        <taxon>Campylobacterales</taxon>
        <taxon>Arcobacteraceae</taxon>
        <taxon>Arcobacter</taxon>
    </lineage>
</organism>
<reference evidence="3 4" key="1">
    <citation type="submission" date="2020-05" db="EMBL/GenBank/DDBJ databases">
        <title>Complete genome sequencing of Campylobacter and Arcobacter type strains.</title>
        <authorList>
            <person name="Miller W.G."/>
            <person name="Yee E."/>
        </authorList>
    </citation>
    <scope>NUCLEOTIDE SEQUENCE [LARGE SCALE GENOMIC DNA]</scope>
    <source>
        <strain evidence="3 4">LMG 26156</strain>
    </source>
</reference>
<name>A0AAE7E3P6_9BACT</name>
<dbReference type="Pfam" id="PF07883">
    <property type="entry name" value="Cupin_2"/>
    <property type="match status" value="1"/>
</dbReference>
<dbReference type="Proteomes" id="UP000503482">
    <property type="component" value="Chromosome"/>
</dbReference>
<dbReference type="PANTHER" id="PTHR35848:SF6">
    <property type="entry name" value="CUPIN TYPE-2 DOMAIN-CONTAINING PROTEIN"/>
    <property type="match status" value="1"/>
</dbReference>
<keyword evidence="4" id="KW-1185">Reference proteome</keyword>
<sequence length="144" mass="16299">MTTNYEFANIGKLEDLTNKQYILPDSKKVLDGKIFLNELMKLSGSEISLNSFVPKQFFPFNHKHKKNEELFIILSGIGEFEIDGNKISIKEGSVIKVNPDAVRNICNTSEDTNLLFVVIQTVKDSMNSIKPTQDGIGVSERMQW</sequence>
<gene>
    <name evidence="3" type="ORF">AVENP_0630</name>
</gene>
<dbReference type="SUPFAM" id="SSF51182">
    <property type="entry name" value="RmlC-like cupins"/>
    <property type="match status" value="1"/>
</dbReference>
<protein>
    <submittedName>
        <fullName evidence="3">Cupin domain-containing protein</fullName>
    </submittedName>
</protein>
<dbReference type="Gene3D" id="2.60.120.10">
    <property type="entry name" value="Jelly Rolls"/>
    <property type="match status" value="1"/>
</dbReference>
<dbReference type="PANTHER" id="PTHR35848">
    <property type="entry name" value="OXALATE-BINDING PROTEIN"/>
    <property type="match status" value="1"/>
</dbReference>
<feature type="domain" description="Cupin type-2" evidence="2">
    <location>
        <begin position="59"/>
        <end position="117"/>
    </location>
</feature>
<dbReference type="EMBL" id="CP053840">
    <property type="protein sequence ID" value="QKF66202.1"/>
    <property type="molecule type" value="Genomic_DNA"/>
</dbReference>
<dbReference type="GO" id="GO:0046872">
    <property type="term" value="F:metal ion binding"/>
    <property type="evidence" value="ECO:0007669"/>
    <property type="project" value="UniProtKB-KW"/>
</dbReference>
<dbReference type="KEGG" id="avp:AVENP_0630"/>